<dbReference type="AlphaFoldDB" id="A0AAE2EHV2"/>
<dbReference type="Proteomes" id="UP000033624">
    <property type="component" value="Unassembled WGS sequence"/>
</dbReference>
<proteinExistence type="predicted"/>
<dbReference type="KEGG" id="mmyi:mycmycITA_01006"/>
<gene>
    <name evidence="1" type="ORF">TS59_1047</name>
</gene>
<dbReference type="RefSeq" id="WP_011167102.1">
    <property type="nucleotide sequence ID" value="NZ_CP010267.1"/>
</dbReference>
<name>A0AAE2EHV2_MYCMY</name>
<dbReference type="EMBL" id="LAEW01000001">
    <property type="protein sequence ID" value="KJQ45853.1"/>
    <property type="molecule type" value="Genomic_DNA"/>
</dbReference>
<reference evidence="1 2" key="1">
    <citation type="submission" date="2015-02" db="EMBL/GenBank/DDBJ databases">
        <title>Mycoplasma mycoides subsp. mycoides strain:B237 Genome sequencing.</title>
        <authorList>
            <person name="Fischer A."/>
            <person name="Santana-Cruz I."/>
            <person name="Schieck E."/>
            <person name="Gourle H."/>
            <person name="Lambert M."/>
            <person name="Nadendla S."/>
            <person name="Miller R.A."/>
            <person name="Weber J."/>
            <person name="Bongcam-Rudloff E."/>
            <person name="Vashee S."/>
            <person name="Frey J."/>
            <person name="Jores J."/>
        </authorList>
    </citation>
    <scope>NUCLEOTIDE SEQUENCE [LARGE SCALE GENOMIC DNA]</scope>
    <source>
        <strain evidence="1 2">B237</strain>
    </source>
</reference>
<evidence type="ECO:0008006" key="3">
    <source>
        <dbReference type="Google" id="ProtNLM"/>
    </source>
</evidence>
<evidence type="ECO:0000313" key="1">
    <source>
        <dbReference type="EMBL" id="KJQ45853.1"/>
    </source>
</evidence>
<organism evidence="1 2">
    <name type="scientific">Mycoplasma mycoides subsp. mycoides</name>
    <dbReference type="NCBI Taxonomy" id="2103"/>
    <lineage>
        <taxon>Bacteria</taxon>
        <taxon>Bacillati</taxon>
        <taxon>Mycoplasmatota</taxon>
        <taxon>Mollicutes</taxon>
        <taxon>Mycoplasmataceae</taxon>
        <taxon>Mycoplasma</taxon>
    </lineage>
</organism>
<evidence type="ECO:0000313" key="2">
    <source>
        <dbReference type="Proteomes" id="UP000033624"/>
    </source>
</evidence>
<comment type="caution">
    <text evidence="1">The sequence shown here is derived from an EMBL/GenBank/DDBJ whole genome shotgun (WGS) entry which is preliminary data.</text>
</comment>
<accession>A0AAE2EHV2</accession>
<sequence>MNFITLIGQIQGDAKLIDRSKDKTVEFYEFVLKVPRDNPIKNEPQFDYF</sequence>
<protein>
    <recommendedName>
        <fullName evidence="3">Single-stranded DNA-binding protein</fullName>
    </recommendedName>
</protein>